<evidence type="ECO:0000256" key="2">
    <source>
        <dbReference type="ARBA" id="ARBA00022448"/>
    </source>
</evidence>
<name>A0A4R3J7D7_9PROT</name>
<dbReference type="Pfam" id="PF02416">
    <property type="entry name" value="TatA_B_E"/>
    <property type="match status" value="1"/>
</dbReference>
<dbReference type="GO" id="GO:0043953">
    <property type="term" value="P:protein transport by the Tat complex"/>
    <property type="evidence" value="ECO:0007669"/>
    <property type="project" value="UniProtKB-UniRule"/>
</dbReference>
<evidence type="ECO:0000256" key="4">
    <source>
        <dbReference type="ARBA" id="ARBA00022692"/>
    </source>
</evidence>
<sequence>MGFTGIWQWVIVLIIVLVLFGGGGKLSKLMGDMGKGLKSFKKGLKDEDDVDSETPPKTIKAEQSDAADTTTSNGDKTAHS</sequence>
<evidence type="ECO:0000256" key="3">
    <source>
        <dbReference type="ARBA" id="ARBA00022475"/>
    </source>
</evidence>
<evidence type="ECO:0000256" key="6">
    <source>
        <dbReference type="ARBA" id="ARBA00022989"/>
    </source>
</evidence>
<dbReference type="EMBL" id="SLZW01000008">
    <property type="protein sequence ID" value="TCS61322.1"/>
    <property type="molecule type" value="Genomic_DNA"/>
</dbReference>
<keyword evidence="6 9" id="KW-1133">Transmembrane helix</keyword>
<feature type="region of interest" description="Disordered" evidence="10">
    <location>
        <begin position="44"/>
        <end position="80"/>
    </location>
</feature>
<evidence type="ECO:0000256" key="7">
    <source>
        <dbReference type="ARBA" id="ARBA00023010"/>
    </source>
</evidence>
<accession>A0A4R3J7D7</accession>
<feature type="transmembrane region" description="Helical" evidence="9">
    <location>
        <begin position="6"/>
        <end position="26"/>
    </location>
</feature>
<keyword evidence="7 9" id="KW-0811">Translocation</keyword>
<dbReference type="InterPro" id="IPR003369">
    <property type="entry name" value="TatA/B/E"/>
</dbReference>
<evidence type="ECO:0000313" key="11">
    <source>
        <dbReference type="EMBL" id="TCS61322.1"/>
    </source>
</evidence>
<dbReference type="InterPro" id="IPR006312">
    <property type="entry name" value="TatA/E"/>
</dbReference>
<dbReference type="HAMAP" id="MF_00236">
    <property type="entry name" value="TatA_E"/>
    <property type="match status" value="1"/>
</dbReference>
<evidence type="ECO:0000256" key="8">
    <source>
        <dbReference type="ARBA" id="ARBA00023136"/>
    </source>
</evidence>
<dbReference type="Gene3D" id="1.20.5.3310">
    <property type="match status" value="1"/>
</dbReference>
<keyword evidence="5 9" id="KW-0653">Protein transport</keyword>
<keyword evidence="8 9" id="KW-0472">Membrane</keyword>
<evidence type="ECO:0000256" key="5">
    <source>
        <dbReference type="ARBA" id="ARBA00022927"/>
    </source>
</evidence>
<dbReference type="PANTHER" id="PTHR42982:SF1">
    <property type="entry name" value="SEC-INDEPENDENT PROTEIN TRANSLOCASE PROTEIN TATA"/>
    <property type="match status" value="1"/>
</dbReference>
<dbReference type="AlphaFoldDB" id="A0A4R3J7D7"/>
<dbReference type="GO" id="GO:0008320">
    <property type="term" value="F:protein transmembrane transporter activity"/>
    <property type="evidence" value="ECO:0007669"/>
    <property type="project" value="UniProtKB-UniRule"/>
</dbReference>
<keyword evidence="2 9" id="KW-0813">Transport</keyword>
<evidence type="ECO:0000256" key="10">
    <source>
        <dbReference type="SAM" id="MobiDB-lite"/>
    </source>
</evidence>
<comment type="subunit">
    <text evidence="9">The Tat system comprises two distinct complexes: a TatABC complex, containing multiple copies of TatA, TatB and TatC subunits, and a separate TatA complex, containing only TatA subunits. Substrates initially bind to the TatABC complex, which probably triggers association of the separate TatA complex to form the active translocon.</text>
</comment>
<proteinExistence type="inferred from homology"/>
<gene>
    <name evidence="9" type="primary">tatA</name>
    <name evidence="11" type="ORF">EDD55_108122</name>
</gene>
<dbReference type="GO" id="GO:0033281">
    <property type="term" value="C:TAT protein transport complex"/>
    <property type="evidence" value="ECO:0007669"/>
    <property type="project" value="UniProtKB-UniRule"/>
</dbReference>
<dbReference type="RefSeq" id="WP_132939616.1">
    <property type="nucleotide sequence ID" value="NZ_CP119676.1"/>
</dbReference>
<evidence type="ECO:0000256" key="1">
    <source>
        <dbReference type="ARBA" id="ARBA00004162"/>
    </source>
</evidence>
<keyword evidence="4 9" id="KW-0812">Transmembrane</keyword>
<protein>
    <recommendedName>
        <fullName evidence="9">Sec-independent protein translocase protein TatA</fullName>
    </recommendedName>
</protein>
<dbReference type="NCBIfam" id="TIGR01411">
    <property type="entry name" value="tatAE"/>
    <property type="match status" value="1"/>
</dbReference>
<comment type="subcellular location">
    <subcellularLocation>
        <location evidence="1 9">Cell membrane</location>
        <topology evidence="1 9">Single-pass membrane protein</topology>
    </subcellularLocation>
</comment>
<dbReference type="Proteomes" id="UP000295304">
    <property type="component" value="Unassembled WGS sequence"/>
</dbReference>
<feature type="compositionally biased region" description="Polar residues" evidence="10">
    <location>
        <begin position="66"/>
        <end position="80"/>
    </location>
</feature>
<keyword evidence="3 9" id="KW-1003">Cell membrane</keyword>
<comment type="caution">
    <text evidence="11">The sequence shown here is derived from an EMBL/GenBank/DDBJ whole genome shotgun (WGS) entry which is preliminary data.</text>
</comment>
<evidence type="ECO:0000313" key="12">
    <source>
        <dbReference type="Proteomes" id="UP000295304"/>
    </source>
</evidence>
<evidence type="ECO:0000256" key="9">
    <source>
        <dbReference type="HAMAP-Rule" id="MF_00236"/>
    </source>
</evidence>
<comment type="function">
    <text evidence="9">Part of the twin-arginine translocation (Tat) system that transports large folded proteins containing a characteristic twin-arginine motif in their signal peptide across membranes. TatA could form the protein-conducting channel of the Tat system.</text>
</comment>
<organism evidence="11 12">
    <name type="scientific">Varunaivibrio sulfuroxidans</name>
    <dbReference type="NCBI Taxonomy" id="1773489"/>
    <lineage>
        <taxon>Bacteria</taxon>
        <taxon>Pseudomonadati</taxon>
        <taxon>Pseudomonadota</taxon>
        <taxon>Alphaproteobacteria</taxon>
        <taxon>Rhodospirillales</taxon>
        <taxon>Magnetovibrionaceae</taxon>
        <taxon>Varunaivibrio</taxon>
    </lineage>
</organism>
<keyword evidence="12" id="KW-1185">Reference proteome</keyword>
<dbReference type="PANTHER" id="PTHR42982">
    <property type="entry name" value="SEC-INDEPENDENT PROTEIN TRANSLOCASE PROTEIN TATA"/>
    <property type="match status" value="1"/>
</dbReference>
<comment type="similarity">
    <text evidence="9">Belongs to the TatA/E family.</text>
</comment>
<reference evidence="11 12" key="1">
    <citation type="submission" date="2019-03" db="EMBL/GenBank/DDBJ databases">
        <title>Genomic Encyclopedia of Type Strains, Phase IV (KMG-IV): sequencing the most valuable type-strain genomes for metagenomic binning, comparative biology and taxonomic classification.</title>
        <authorList>
            <person name="Goeker M."/>
        </authorList>
    </citation>
    <scope>NUCLEOTIDE SEQUENCE [LARGE SCALE GENOMIC DNA]</scope>
    <source>
        <strain evidence="11 12">DSM 101688</strain>
    </source>
</reference>